<keyword evidence="2" id="KW-1185">Reference proteome</keyword>
<name>A0A0G3BQH7_9BURK</name>
<dbReference type="AlphaFoldDB" id="A0A0G3BQH7"/>
<dbReference type="EMBL" id="CP011371">
    <property type="protein sequence ID" value="AKJ29626.1"/>
    <property type="molecule type" value="Genomic_DNA"/>
</dbReference>
<reference evidence="1 2" key="1">
    <citation type="submission" date="2015-05" db="EMBL/GenBank/DDBJ databases">
        <authorList>
            <person name="Tang B."/>
            <person name="Yu Y."/>
        </authorList>
    </citation>
    <scope>NUCLEOTIDE SEQUENCE [LARGE SCALE GENOMIC DNA]</scope>
    <source>
        <strain evidence="1 2">DSM 7029</strain>
    </source>
</reference>
<accession>A0A0G3BQH7</accession>
<protein>
    <submittedName>
        <fullName evidence="1">Uncharacterized protein</fullName>
    </submittedName>
</protein>
<dbReference type="Proteomes" id="UP000035352">
    <property type="component" value="Chromosome"/>
</dbReference>
<dbReference type="KEGG" id="pbh:AAW51_2935"/>
<sequence length="76" mass="8402">MPSLDLDTTPAVLFTTLSERDHWIARCAARLRLARPGIDRLAAIDFAASVWLDSQGATGPDEAAQQQLLRWPEVDL</sequence>
<dbReference type="STRING" id="413882.AAW51_2935"/>
<proteinExistence type="predicted"/>
<evidence type="ECO:0000313" key="1">
    <source>
        <dbReference type="EMBL" id="AKJ29626.1"/>
    </source>
</evidence>
<evidence type="ECO:0000313" key="2">
    <source>
        <dbReference type="Proteomes" id="UP000035352"/>
    </source>
</evidence>
<dbReference type="RefSeq" id="WP_047195195.1">
    <property type="nucleotide sequence ID" value="NZ_CP011371.1"/>
</dbReference>
<gene>
    <name evidence="1" type="ORF">AAW51_2935</name>
</gene>
<organism evidence="1 2">
    <name type="scientific">Caldimonas brevitalea</name>
    <dbReference type="NCBI Taxonomy" id="413882"/>
    <lineage>
        <taxon>Bacteria</taxon>
        <taxon>Pseudomonadati</taxon>
        <taxon>Pseudomonadota</taxon>
        <taxon>Betaproteobacteria</taxon>
        <taxon>Burkholderiales</taxon>
        <taxon>Sphaerotilaceae</taxon>
        <taxon>Caldimonas</taxon>
    </lineage>
</organism>